<dbReference type="Proteomes" id="UP001140560">
    <property type="component" value="Unassembled WGS sequence"/>
</dbReference>
<proteinExistence type="predicted"/>
<accession>A0A9W8Y7S6</accession>
<evidence type="ECO:0000313" key="2">
    <source>
        <dbReference type="EMBL" id="KAJ4370020.1"/>
    </source>
</evidence>
<dbReference type="EMBL" id="JAPEUY010000009">
    <property type="protein sequence ID" value="KAJ4370020.1"/>
    <property type="molecule type" value="Genomic_DNA"/>
</dbReference>
<reference evidence="2" key="1">
    <citation type="submission" date="2022-10" db="EMBL/GenBank/DDBJ databases">
        <title>Tapping the CABI collections for fungal endophytes: first genome assemblies for Collariella, Neodidymelliopsis, Ascochyta clinopodiicola, Didymella pomorum, Didymosphaeria variabile, Neocosmospora piperis and Neocucurbitaria cava.</title>
        <authorList>
            <person name="Hill R."/>
        </authorList>
    </citation>
    <scope>NUCLEOTIDE SEQUENCE</scope>
    <source>
        <strain evidence="2">IMI 356814</strain>
    </source>
</reference>
<feature type="region of interest" description="Disordered" evidence="1">
    <location>
        <begin position="414"/>
        <end position="434"/>
    </location>
</feature>
<evidence type="ECO:0000256" key="1">
    <source>
        <dbReference type="SAM" id="MobiDB-lite"/>
    </source>
</evidence>
<sequence>MPLRLFSSKKRSTPKGSTLKKPQPMNSPAGDFPCIDEHESVVDRKKADLYHAMLMKDATLGAIDNPMLNDFTTPASSFPIDPIGPVLSRKASKVLLGRQDSESRYFTRRYASMPNLNDPHDLSPTLPSLSQKSERPESTMLLSEYDPYAFELYKIWLHTGTIPTHHRDTSFSPSEQDRKYTWQTSWPLINAIILGHTLSEPDFTDRIMDLLISKVMKNVCADPDTIDHLFSQGSEDIPVALQQFVVDRCIDSGFDNFRDLNIRALPSSFIDLALETALKRLSYAGQVSLVPECEYHTHETLEGCYKRKLTPAEIRRMRFLEVQRDTSRRESGEVVKLSENDEIERVDWAGRLREHGNNAKKQKEKKGDVGVRAAGEIVVTNGDEVMGGGIGEAPARSPLRNLCSMEHMNNLVGERKSEHPSPAEPPPPSGTVELQGDTAHVMHHEPLILAGHGDLVTQVHGLSQLTQTPSDLDSRHESTSMHQSGVKGSKMGCGFEERITCPGAFPDSRAGSPRRASRSDKR</sequence>
<gene>
    <name evidence="2" type="ORF">N0V83_005784</name>
</gene>
<feature type="region of interest" description="Disordered" evidence="1">
    <location>
        <begin position="113"/>
        <end position="137"/>
    </location>
</feature>
<comment type="caution">
    <text evidence="2">The sequence shown here is derived from an EMBL/GenBank/DDBJ whole genome shotgun (WGS) entry which is preliminary data.</text>
</comment>
<organism evidence="2 3">
    <name type="scientific">Neocucurbitaria cava</name>
    <dbReference type="NCBI Taxonomy" id="798079"/>
    <lineage>
        <taxon>Eukaryota</taxon>
        <taxon>Fungi</taxon>
        <taxon>Dikarya</taxon>
        <taxon>Ascomycota</taxon>
        <taxon>Pezizomycotina</taxon>
        <taxon>Dothideomycetes</taxon>
        <taxon>Pleosporomycetidae</taxon>
        <taxon>Pleosporales</taxon>
        <taxon>Pleosporineae</taxon>
        <taxon>Cucurbitariaceae</taxon>
        <taxon>Neocucurbitaria</taxon>
    </lineage>
</organism>
<name>A0A9W8Y7S6_9PLEO</name>
<feature type="region of interest" description="Disordered" evidence="1">
    <location>
        <begin position="1"/>
        <end position="33"/>
    </location>
</feature>
<evidence type="ECO:0000313" key="3">
    <source>
        <dbReference type="Proteomes" id="UP001140560"/>
    </source>
</evidence>
<dbReference type="OrthoDB" id="3791417at2759"/>
<keyword evidence="3" id="KW-1185">Reference proteome</keyword>
<dbReference type="AlphaFoldDB" id="A0A9W8Y7S6"/>
<feature type="region of interest" description="Disordered" evidence="1">
    <location>
        <begin position="466"/>
        <end position="522"/>
    </location>
</feature>
<protein>
    <submittedName>
        <fullName evidence="2">Uncharacterized protein</fullName>
    </submittedName>
</protein>